<gene>
    <name evidence="2" type="ORF">NADRNF5_0178</name>
</gene>
<dbReference type="EMBL" id="CP011070">
    <property type="protein sequence ID" value="AJW69877.1"/>
    <property type="molecule type" value="Genomic_DNA"/>
</dbReference>
<dbReference type="KEGG" id="nin:NADRNF5_0178"/>
<dbReference type="AlphaFoldDB" id="A0A0D5C0F4"/>
<reference evidence="3" key="1">
    <citation type="submission" date="2015-03" db="EMBL/GenBank/DDBJ databases">
        <title>Characterization of two novel Thaumarchaeota isolated from the Northern Adriatic Sea.</title>
        <authorList>
            <person name="Bayer B."/>
            <person name="Vojvoda J."/>
            <person name="Offre P."/>
            <person name="Srivastava A."/>
            <person name="Elisabeth N."/>
            <person name="Garcia J.A.L."/>
            <person name="Schleper C."/>
            <person name="Herndl G.J."/>
        </authorList>
    </citation>
    <scope>NUCLEOTIDE SEQUENCE [LARGE SCALE GENOMIC DNA]</scope>
    <source>
        <strain evidence="3">NF5</strain>
    </source>
</reference>
<keyword evidence="1" id="KW-1133">Transmembrane helix</keyword>
<name>A0A0D5C0F4_9ARCH</name>
<feature type="transmembrane region" description="Helical" evidence="1">
    <location>
        <begin position="48"/>
        <end position="65"/>
    </location>
</feature>
<keyword evidence="1" id="KW-0812">Transmembrane</keyword>
<keyword evidence="3" id="KW-1185">Reference proteome</keyword>
<dbReference type="GeneID" id="24819431"/>
<proteinExistence type="predicted"/>
<accession>A0A0D5C0F4</accession>
<reference evidence="2 3" key="2">
    <citation type="journal article" date="2016" name="ISME J.">
        <title>Physiological and genomic characterization of two novel marine thaumarchaeal strains indicates niche differentiation.</title>
        <authorList>
            <person name="Bayer B."/>
            <person name="Vojvoda J."/>
            <person name="Offre P."/>
            <person name="Alves R.J."/>
            <person name="Elisabeth N.H."/>
            <person name="Garcia J.A."/>
            <person name="Volland J.M."/>
            <person name="Srivastava A."/>
            <person name="Schleper C."/>
            <person name="Herndl G.J."/>
        </authorList>
    </citation>
    <scope>NUCLEOTIDE SEQUENCE [LARGE SCALE GENOMIC DNA]</scope>
    <source>
        <strain evidence="2 3">NF5</strain>
    </source>
</reference>
<dbReference type="OrthoDB" id="11280at2157"/>
<organism evidence="2 3">
    <name type="scientific">Nitrosopumilus adriaticus</name>
    <dbReference type="NCBI Taxonomy" id="1580092"/>
    <lineage>
        <taxon>Archaea</taxon>
        <taxon>Nitrososphaerota</taxon>
        <taxon>Nitrososphaeria</taxon>
        <taxon>Nitrosopumilales</taxon>
        <taxon>Nitrosopumilaceae</taxon>
        <taxon>Nitrosopumilus</taxon>
    </lineage>
</organism>
<dbReference type="Proteomes" id="UP000032408">
    <property type="component" value="Chromosome"/>
</dbReference>
<dbReference type="STRING" id="1580092.NADRNF5_0178"/>
<protein>
    <submittedName>
        <fullName evidence="2">Uncharacterized protein</fullName>
    </submittedName>
</protein>
<dbReference type="RefSeq" id="WP_048114752.1">
    <property type="nucleotide sequence ID" value="NZ_CP011070.1"/>
</dbReference>
<dbReference type="HOGENOM" id="CLU_2519882_0_0_2"/>
<keyword evidence="1" id="KW-0472">Membrane</keyword>
<evidence type="ECO:0000313" key="3">
    <source>
        <dbReference type="Proteomes" id="UP000032408"/>
    </source>
</evidence>
<feature type="transmembrane region" description="Helical" evidence="1">
    <location>
        <begin position="20"/>
        <end position="42"/>
    </location>
</feature>
<evidence type="ECO:0000313" key="2">
    <source>
        <dbReference type="EMBL" id="AJW69877.1"/>
    </source>
</evidence>
<sequence length="78" mass="8779">MFKFPKKKNEVSIEVLIRFIWVSLLLAIIFAIPPLALFLGIYHFTGELIIGAVIGFGIHFVILAFSGRISKFITKIIS</sequence>
<evidence type="ECO:0000256" key="1">
    <source>
        <dbReference type="SAM" id="Phobius"/>
    </source>
</evidence>